<name>A0ABV8I520_9ACTN</name>
<evidence type="ECO:0000313" key="1">
    <source>
        <dbReference type="EMBL" id="MFC4059000.1"/>
    </source>
</evidence>
<accession>A0ABV8I520</accession>
<dbReference type="RefSeq" id="WP_377287322.1">
    <property type="nucleotide sequence ID" value="NZ_JBHSBM010000016.1"/>
</dbReference>
<evidence type="ECO:0000313" key="2">
    <source>
        <dbReference type="Proteomes" id="UP001595850"/>
    </source>
</evidence>
<comment type="caution">
    <text evidence="1">The sequence shown here is derived from an EMBL/GenBank/DDBJ whole genome shotgun (WGS) entry which is preliminary data.</text>
</comment>
<organism evidence="1 2">
    <name type="scientific">Planomonospora corallina</name>
    <dbReference type="NCBI Taxonomy" id="1806052"/>
    <lineage>
        <taxon>Bacteria</taxon>
        <taxon>Bacillati</taxon>
        <taxon>Actinomycetota</taxon>
        <taxon>Actinomycetes</taxon>
        <taxon>Streptosporangiales</taxon>
        <taxon>Streptosporangiaceae</taxon>
        <taxon>Planomonospora</taxon>
    </lineage>
</organism>
<sequence length="509" mass="56318">MPAAQHHDPLTPHLIGSSVWHDRMLHEAGIPVFDTPLVSVGGGLGSFTLVDVLRICGAPTSSVRVLSNSDTPWQTWEYLTRVSQLPPHERIRSDAGARPDNIWGSPSYALHEAWRDKSPKLLWQVLAEPLLTDFFSPRAATVFATVKREADRIAYWDMLVRGQVRMVRRRAGGGYLTLLTPPAGTGPARRVAFRSRYVHLAVGYPGLKFLEDLQCFREKYDDYHRVVNAYEPHEHVYESLKSRPGTVVVRGAGIVASRVLQRLMDDRERYGLQTQIVHLFRTFVTGPHGPSPWMRREGGDGWAYQAFTFPKSAFGGQLKAQFRRVQGEERASLYKAVGGTTTPKLRRWQEQMRQGRAGGWYHPLQATVHKVEPTPDGRLASFTSSANGMSGHYVSDFIIDCTGLEADMPEHRVLADLLEHGGARRNGAGRLAVGESFEVTGTENGDGVLYASGAATAGNHFPAVDSFLGMQTAALDIAADLARRGFCARLTSARSVGQWLRWATGRPPA</sequence>
<proteinExistence type="predicted"/>
<protein>
    <submittedName>
        <fullName evidence="1">Uncharacterized protein</fullName>
    </submittedName>
</protein>
<dbReference type="InterPro" id="IPR036188">
    <property type="entry name" value="FAD/NAD-bd_sf"/>
</dbReference>
<keyword evidence="2" id="KW-1185">Reference proteome</keyword>
<dbReference type="EMBL" id="JBHSBM010000016">
    <property type="protein sequence ID" value="MFC4059000.1"/>
    <property type="molecule type" value="Genomic_DNA"/>
</dbReference>
<reference evidence="2" key="1">
    <citation type="journal article" date="2019" name="Int. J. Syst. Evol. Microbiol.">
        <title>The Global Catalogue of Microorganisms (GCM) 10K type strain sequencing project: providing services to taxonomists for standard genome sequencing and annotation.</title>
        <authorList>
            <consortium name="The Broad Institute Genomics Platform"/>
            <consortium name="The Broad Institute Genome Sequencing Center for Infectious Disease"/>
            <person name="Wu L."/>
            <person name="Ma J."/>
        </authorList>
    </citation>
    <scope>NUCLEOTIDE SEQUENCE [LARGE SCALE GENOMIC DNA]</scope>
    <source>
        <strain evidence="2">TBRC 4489</strain>
    </source>
</reference>
<dbReference type="Proteomes" id="UP001595850">
    <property type="component" value="Unassembled WGS sequence"/>
</dbReference>
<dbReference type="Gene3D" id="3.50.50.60">
    <property type="entry name" value="FAD/NAD(P)-binding domain"/>
    <property type="match status" value="1"/>
</dbReference>
<gene>
    <name evidence="1" type="ORF">ACFOWE_11875</name>
</gene>